<feature type="domain" description="Transcription factor NikR nickel binding C-terminal" evidence="6">
    <location>
        <begin position="57"/>
        <end position="130"/>
    </location>
</feature>
<dbReference type="InterPro" id="IPR014864">
    <property type="entry name" value="TF_NikR_Ni-bd_C"/>
</dbReference>
<dbReference type="InterPro" id="IPR050192">
    <property type="entry name" value="CopG/NikR_regulator"/>
</dbReference>
<dbReference type="GO" id="GO:0006355">
    <property type="term" value="P:regulation of DNA-templated transcription"/>
    <property type="evidence" value="ECO:0007669"/>
    <property type="project" value="InterPro"/>
</dbReference>
<dbReference type="InterPro" id="IPR013321">
    <property type="entry name" value="Arc_rbn_hlx_hlx"/>
</dbReference>
<keyword evidence="3" id="KW-0805">Transcription regulation</keyword>
<dbReference type="SUPFAM" id="SSF47598">
    <property type="entry name" value="Ribbon-helix-helix"/>
    <property type="match status" value="1"/>
</dbReference>
<evidence type="ECO:0000256" key="4">
    <source>
        <dbReference type="ARBA" id="ARBA00023125"/>
    </source>
</evidence>
<dbReference type="GO" id="GO:0003677">
    <property type="term" value="F:DNA binding"/>
    <property type="evidence" value="ECO:0007669"/>
    <property type="project" value="InterPro"/>
</dbReference>
<dbReference type="SUPFAM" id="SSF55021">
    <property type="entry name" value="ACT-like"/>
    <property type="match status" value="1"/>
</dbReference>
<dbReference type="AlphaFoldDB" id="T1CGY4"/>
<organism evidence="7">
    <name type="scientific">mine drainage metagenome</name>
    <dbReference type="NCBI Taxonomy" id="410659"/>
    <lineage>
        <taxon>unclassified sequences</taxon>
        <taxon>metagenomes</taxon>
        <taxon>ecological metagenomes</taxon>
    </lineage>
</organism>
<name>T1CGY4_9ZZZZ</name>
<keyword evidence="2" id="KW-0479">Metal-binding</keyword>
<dbReference type="PANTHER" id="PTHR34719:SF2">
    <property type="entry name" value="NICKEL-RESPONSIVE REGULATOR"/>
    <property type="match status" value="1"/>
</dbReference>
<comment type="caution">
    <text evidence="7">The sequence shown here is derived from an EMBL/GenBank/DDBJ whole genome shotgun (WGS) entry which is preliminary data.</text>
</comment>
<dbReference type="GO" id="GO:0010045">
    <property type="term" value="P:response to nickel cation"/>
    <property type="evidence" value="ECO:0007669"/>
    <property type="project" value="InterPro"/>
</dbReference>
<evidence type="ECO:0000256" key="5">
    <source>
        <dbReference type="ARBA" id="ARBA00023163"/>
    </source>
</evidence>
<dbReference type="Gene3D" id="1.10.1220.10">
    <property type="entry name" value="Met repressor-like"/>
    <property type="match status" value="1"/>
</dbReference>
<feature type="non-terminal residue" evidence="7">
    <location>
        <position position="140"/>
    </location>
</feature>
<dbReference type="Pfam" id="PF08753">
    <property type="entry name" value="NikR_C"/>
    <property type="match status" value="1"/>
</dbReference>
<dbReference type="EMBL" id="AUZX01000146">
    <property type="protein sequence ID" value="EQD81098.1"/>
    <property type="molecule type" value="Genomic_DNA"/>
</dbReference>
<evidence type="ECO:0000256" key="2">
    <source>
        <dbReference type="ARBA" id="ARBA00022723"/>
    </source>
</evidence>
<reference evidence="7" key="1">
    <citation type="submission" date="2013-08" db="EMBL/GenBank/DDBJ databases">
        <authorList>
            <person name="Mendez C."/>
            <person name="Richter M."/>
            <person name="Ferrer M."/>
            <person name="Sanchez J."/>
        </authorList>
    </citation>
    <scope>NUCLEOTIDE SEQUENCE</scope>
</reference>
<keyword evidence="5" id="KW-0804">Transcription</keyword>
<dbReference type="InterPro" id="IPR022988">
    <property type="entry name" value="Ni_resp_reg_NikR"/>
</dbReference>
<accession>T1CGY4</accession>
<dbReference type="GO" id="GO:0016151">
    <property type="term" value="F:nickel cation binding"/>
    <property type="evidence" value="ECO:0007669"/>
    <property type="project" value="InterPro"/>
</dbReference>
<dbReference type="CDD" id="cd22231">
    <property type="entry name" value="RHH_NikR_HicB-like"/>
    <property type="match status" value="1"/>
</dbReference>
<reference evidence="7" key="2">
    <citation type="journal article" date="2014" name="ISME J.">
        <title>Microbial stratification in low pH oxic and suboxic macroscopic growths along an acid mine drainage.</title>
        <authorList>
            <person name="Mendez-Garcia C."/>
            <person name="Mesa V."/>
            <person name="Sprenger R.R."/>
            <person name="Richter M."/>
            <person name="Diez M.S."/>
            <person name="Solano J."/>
            <person name="Bargiela R."/>
            <person name="Golyshina O.V."/>
            <person name="Manteca A."/>
            <person name="Ramos J.L."/>
            <person name="Gallego J.R."/>
            <person name="Llorente I."/>
            <person name="Martins Dos Santos V.A."/>
            <person name="Jensen O.N."/>
            <person name="Pelaez A.I."/>
            <person name="Sanchez J."/>
            <person name="Ferrer M."/>
        </authorList>
    </citation>
    <scope>NUCLEOTIDE SEQUENCE</scope>
</reference>
<evidence type="ECO:0000256" key="1">
    <source>
        <dbReference type="ARBA" id="ARBA00022596"/>
    </source>
</evidence>
<sequence>MARRVVRLGLSMEPELLTHLDRWVAARNSGSRSDAIRSLIRKELAEESLADPEADTVGCLMLLYRHDLPEILERVTAAEHRWGDHIRSSSHVHLDGGSCMQILGLAGKRRELEAAAEDLRGIRGVAYGGLLLGAPSVAGG</sequence>
<keyword evidence="1" id="KW-0533">Nickel</keyword>
<evidence type="ECO:0000313" key="7">
    <source>
        <dbReference type="EMBL" id="EQD81098.1"/>
    </source>
</evidence>
<gene>
    <name evidence="7" type="ORF">B1A_00186</name>
</gene>
<dbReference type="InterPro" id="IPR010985">
    <property type="entry name" value="Ribbon_hlx_hlx"/>
</dbReference>
<evidence type="ECO:0000259" key="6">
    <source>
        <dbReference type="Pfam" id="PF08753"/>
    </source>
</evidence>
<proteinExistence type="inferred from homology"/>
<dbReference type="InterPro" id="IPR027271">
    <property type="entry name" value="Acetolactate_synth/TF_NikR_C"/>
</dbReference>
<dbReference type="InterPro" id="IPR045865">
    <property type="entry name" value="ACT-like_dom_sf"/>
</dbReference>
<protein>
    <submittedName>
        <fullName evidence="7">Transcriptional regulator NikR, CopG family</fullName>
    </submittedName>
</protein>
<dbReference type="Gene3D" id="3.30.70.1150">
    <property type="entry name" value="ACT-like. Chain A, domain 2"/>
    <property type="match status" value="1"/>
</dbReference>
<dbReference type="HAMAP" id="MF_00476">
    <property type="entry name" value="NikR"/>
    <property type="match status" value="1"/>
</dbReference>
<dbReference type="PANTHER" id="PTHR34719">
    <property type="entry name" value="NICKEL-RESPONSIVE REGULATOR"/>
    <property type="match status" value="1"/>
</dbReference>
<keyword evidence="4" id="KW-0238">DNA-binding</keyword>
<evidence type="ECO:0000256" key="3">
    <source>
        <dbReference type="ARBA" id="ARBA00023015"/>
    </source>
</evidence>